<keyword evidence="2" id="KW-1185">Reference proteome</keyword>
<evidence type="ECO:0000313" key="2">
    <source>
        <dbReference type="Proteomes" id="UP000033632"/>
    </source>
</evidence>
<dbReference type="PATRIC" id="fig|443610.3.peg.3348"/>
<evidence type="ECO:0008006" key="3">
    <source>
        <dbReference type="Google" id="ProtNLM"/>
    </source>
</evidence>
<comment type="caution">
    <text evidence="1">The sequence shown here is derived from an EMBL/GenBank/DDBJ whole genome shotgun (WGS) entry which is preliminary data.</text>
</comment>
<dbReference type="InterPro" id="IPR018841">
    <property type="entry name" value="DUF2442"/>
</dbReference>
<protein>
    <recommendedName>
        <fullName evidence="3">DUF2442 domain-containing protein</fullName>
    </recommendedName>
</protein>
<dbReference type="Proteomes" id="UP000033632">
    <property type="component" value="Unassembled WGS sequence"/>
</dbReference>
<dbReference type="OrthoDB" id="9802153at2"/>
<name>A0A0F5FVV5_9HYPH</name>
<dbReference type="Gene3D" id="3.30.2020.10">
    <property type="entry name" value="NE0471-like N-terminal domain"/>
    <property type="match status" value="1"/>
</dbReference>
<dbReference type="EMBL" id="JZEX01000053">
    <property type="protein sequence ID" value="KKB12994.1"/>
    <property type="molecule type" value="Genomic_DNA"/>
</dbReference>
<dbReference type="AlphaFoldDB" id="A0A0F5FVV5"/>
<dbReference type="STRING" id="443610.VE25_04325"/>
<dbReference type="RefSeq" id="WP_046107369.1">
    <property type="nucleotide sequence ID" value="NZ_JZEX01000053.1"/>
</dbReference>
<dbReference type="Pfam" id="PF10387">
    <property type="entry name" value="DUF2442"/>
    <property type="match status" value="1"/>
</dbReference>
<evidence type="ECO:0000313" key="1">
    <source>
        <dbReference type="EMBL" id="KKB12994.1"/>
    </source>
</evidence>
<dbReference type="SUPFAM" id="SSF143880">
    <property type="entry name" value="NE0471 N-terminal domain-like"/>
    <property type="match status" value="1"/>
</dbReference>
<dbReference type="InterPro" id="IPR036782">
    <property type="entry name" value="NE0471-like_N"/>
</dbReference>
<gene>
    <name evidence="1" type="ORF">VE25_04325</name>
</gene>
<organism evidence="1 2">
    <name type="scientific">Devosia geojensis</name>
    <dbReference type="NCBI Taxonomy" id="443610"/>
    <lineage>
        <taxon>Bacteria</taxon>
        <taxon>Pseudomonadati</taxon>
        <taxon>Pseudomonadota</taxon>
        <taxon>Alphaproteobacteria</taxon>
        <taxon>Hyphomicrobiales</taxon>
        <taxon>Devosiaceae</taxon>
        <taxon>Devosia</taxon>
    </lineage>
</organism>
<reference evidence="1 2" key="1">
    <citation type="submission" date="2015-03" db="EMBL/GenBank/DDBJ databases">
        <authorList>
            <person name="Hassan Y.I."/>
            <person name="Lepp D."/>
            <person name="Li X.-Z."/>
            <person name="Zhou T."/>
        </authorList>
    </citation>
    <scope>NUCLEOTIDE SEQUENCE [LARGE SCALE GENOMIC DNA]</scope>
    <source>
        <strain evidence="1 2">BD-c194</strain>
    </source>
</reference>
<sequence length="91" mass="10391">MPLKVTSIRTAPPFKLQVMFSDGVYGVFDAARMLGEPGSVSALRDRRYFGRVTLENGVPTWPNHFDISPDWLREEIEKQGGLVLRETRRAR</sequence>
<proteinExistence type="predicted"/>
<accession>A0A0F5FVV5</accession>